<dbReference type="SMART" id="SM00573">
    <property type="entry name" value="HSA"/>
    <property type="match status" value="1"/>
</dbReference>
<evidence type="ECO:0000259" key="10">
    <source>
        <dbReference type="PROSITE" id="PS50090"/>
    </source>
</evidence>
<dbReference type="PROSITE" id="PS50090">
    <property type="entry name" value="MYB_LIKE"/>
    <property type="match status" value="1"/>
</dbReference>
<evidence type="ECO:0000256" key="2">
    <source>
        <dbReference type="ARBA" id="ARBA00008913"/>
    </source>
</evidence>
<dbReference type="OrthoDB" id="5364245at2759"/>
<evidence type="ECO:0000256" key="1">
    <source>
        <dbReference type="ARBA" id="ARBA00004123"/>
    </source>
</evidence>
<evidence type="ECO:0000313" key="12">
    <source>
        <dbReference type="EMBL" id="THV07920.1"/>
    </source>
</evidence>
<feature type="compositionally biased region" description="Acidic residues" evidence="9">
    <location>
        <begin position="392"/>
        <end position="406"/>
    </location>
</feature>
<dbReference type="PANTHER" id="PTHR46459:SF1">
    <property type="entry name" value="E1A-BINDING PROTEIN P400"/>
    <property type="match status" value="1"/>
</dbReference>
<feature type="compositionally biased region" description="Basic and acidic residues" evidence="9">
    <location>
        <begin position="1259"/>
        <end position="1268"/>
    </location>
</feature>
<name>A0A4S8MX13_DENBC</name>
<feature type="compositionally biased region" description="Polar residues" evidence="9">
    <location>
        <begin position="1305"/>
        <end position="1321"/>
    </location>
</feature>
<dbReference type="GO" id="GO:0006281">
    <property type="term" value="P:DNA repair"/>
    <property type="evidence" value="ECO:0007669"/>
    <property type="project" value="UniProtKB-KW"/>
</dbReference>
<feature type="domain" description="Myb-like" evidence="10">
    <location>
        <begin position="1092"/>
        <end position="1151"/>
    </location>
</feature>
<feature type="compositionally biased region" description="Pro residues" evidence="9">
    <location>
        <begin position="433"/>
        <end position="444"/>
    </location>
</feature>
<feature type="compositionally biased region" description="Basic and acidic residues" evidence="9">
    <location>
        <begin position="977"/>
        <end position="995"/>
    </location>
</feature>
<dbReference type="GO" id="GO:0003682">
    <property type="term" value="F:chromatin binding"/>
    <property type="evidence" value="ECO:0007669"/>
    <property type="project" value="TreeGrafter"/>
</dbReference>
<feature type="region of interest" description="Disordered" evidence="9">
    <location>
        <begin position="1338"/>
        <end position="1384"/>
    </location>
</feature>
<feature type="compositionally biased region" description="Low complexity" evidence="9">
    <location>
        <begin position="1418"/>
        <end position="1463"/>
    </location>
</feature>
<dbReference type="CDD" id="cd00167">
    <property type="entry name" value="SANT"/>
    <property type="match status" value="1"/>
</dbReference>
<feature type="region of interest" description="Disordered" evidence="9">
    <location>
        <begin position="967"/>
        <end position="995"/>
    </location>
</feature>
<dbReference type="Pfam" id="PF07529">
    <property type="entry name" value="HSA"/>
    <property type="match status" value="1"/>
</dbReference>
<keyword evidence="6" id="KW-0539">Nucleus</keyword>
<accession>A0A4S8MX13</accession>
<dbReference type="InterPro" id="IPR014012">
    <property type="entry name" value="HSA_dom"/>
</dbReference>
<keyword evidence="13" id="KW-1185">Reference proteome</keyword>
<feature type="region of interest" description="Disordered" evidence="9">
    <location>
        <begin position="1587"/>
        <end position="1608"/>
    </location>
</feature>
<dbReference type="GO" id="GO:0006325">
    <property type="term" value="P:chromatin organization"/>
    <property type="evidence" value="ECO:0007669"/>
    <property type="project" value="UniProtKB-KW"/>
</dbReference>
<feature type="compositionally biased region" description="Acidic residues" evidence="9">
    <location>
        <begin position="252"/>
        <end position="262"/>
    </location>
</feature>
<dbReference type="InterPro" id="IPR009057">
    <property type="entry name" value="Homeodomain-like_sf"/>
</dbReference>
<feature type="compositionally biased region" description="Basic and acidic residues" evidence="9">
    <location>
        <begin position="544"/>
        <end position="570"/>
    </location>
</feature>
<evidence type="ECO:0000259" key="11">
    <source>
        <dbReference type="PROSITE" id="PS51204"/>
    </source>
</evidence>
<dbReference type="PANTHER" id="PTHR46459">
    <property type="entry name" value="E1A-BINDING PROTEIN P400-RELATED"/>
    <property type="match status" value="1"/>
</dbReference>
<feature type="compositionally biased region" description="Polar residues" evidence="9">
    <location>
        <begin position="1464"/>
        <end position="1482"/>
    </location>
</feature>
<dbReference type="Pfam" id="PF13921">
    <property type="entry name" value="Myb_DNA-bind_6"/>
    <property type="match status" value="1"/>
</dbReference>
<dbReference type="PROSITE" id="PS51204">
    <property type="entry name" value="HSA"/>
    <property type="match status" value="1"/>
</dbReference>
<gene>
    <name evidence="12" type="ORF">K435DRAFT_741376</name>
</gene>
<protein>
    <recommendedName>
        <fullName evidence="8">Vacuolar import and degradation protein 21</fullName>
    </recommendedName>
</protein>
<organism evidence="12 13">
    <name type="scientific">Dendrothele bispora (strain CBS 962.96)</name>
    <dbReference type="NCBI Taxonomy" id="1314807"/>
    <lineage>
        <taxon>Eukaryota</taxon>
        <taxon>Fungi</taxon>
        <taxon>Dikarya</taxon>
        <taxon>Basidiomycota</taxon>
        <taxon>Agaricomycotina</taxon>
        <taxon>Agaricomycetes</taxon>
        <taxon>Agaricomycetidae</taxon>
        <taxon>Agaricales</taxon>
        <taxon>Agaricales incertae sedis</taxon>
        <taxon>Dendrothele</taxon>
    </lineage>
</organism>
<feature type="compositionally biased region" description="Low complexity" evidence="9">
    <location>
        <begin position="1510"/>
        <end position="1541"/>
    </location>
</feature>
<dbReference type="SUPFAM" id="SSF46689">
    <property type="entry name" value="Homeodomain-like"/>
    <property type="match status" value="1"/>
</dbReference>
<feature type="compositionally biased region" description="Polar residues" evidence="9">
    <location>
        <begin position="935"/>
        <end position="944"/>
    </location>
</feature>
<dbReference type="GO" id="GO:0035267">
    <property type="term" value="C:NuA4 histone acetyltransferase complex"/>
    <property type="evidence" value="ECO:0007669"/>
    <property type="project" value="TreeGrafter"/>
</dbReference>
<dbReference type="GO" id="GO:0005634">
    <property type="term" value="C:nucleus"/>
    <property type="evidence" value="ECO:0007669"/>
    <property type="project" value="UniProtKB-SubCell"/>
</dbReference>
<feature type="region of interest" description="Disordered" evidence="9">
    <location>
        <begin position="776"/>
        <end position="905"/>
    </location>
</feature>
<evidence type="ECO:0000256" key="3">
    <source>
        <dbReference type="ARBA" id="ARBA00022763"/>
    </source>
</evidence>
<feature type="region of interest" description="Disordered" evidence="9">
    <location>
        <begin position="83"/>
        <end position="575"/>
    </location>
</feature>
<feature type="region of interest" description="Disordered" evidence="9">
    <location>
        <begin position="751"/>
        <end position="770"/>
    </location>
</feature>
<feature type="compositionally biased region" description="Low complexity" evidence="9">
    <location>
        <begin position="1589"/>
        <end position="1608"/>
    </location>
</feature>
<feature type="compositionally biased region" description="Acidic residues" evidence="9">
    <location>
        <begin position="234"/>
        <end position="244"/>
    </location>
</feature>
<dbReference type="EMBL" id="ML179036">
    <property type="protein sequence ID" value="THV07920.1"/>
    <property type="molecule type" value="Genomic_DNA"/>
</dbReference>
<feature type="compositionally biased region" description="Polar residues" evidence="9">
    <location>
        <begin position="1190"/>
        <end position="1203"/>
    </location>
</feature>
<evidence type="ECO:0000256" key="7">
    <source>
        <dbReference type="ARBA" id="ARBA00025178"/>
    </source>
</evidence>
<evidence type="ECO:0000313" key="13">
    <source>
        <dbReference type="Proteomes" id="UP000297245"/>
    </source>
</evidence>
<dbReference type="Gene3D" id="1.10.10.60">
    <property type="entry name" value="Homeodomain-like"/>
    <property type="match status" value="1"/>
</dbReference>
<dbReference type="SMART" id="SM00717">
    <property type="entry name" value="SANT"/>
    <property type="match status" value="1"/>
</dbReference>
<feature type="region of interest" description="Disordered" evidence="9">
    <location>
        <begin position="1418"/>
        <end position="1541"/>
    </location>
</feature>
<evidence type="ECO:0000256" key="6">
    <source>
        <dbReference type="ARBA" id="ARBA00023242"/>
    </source>
</evidence>
<feature type="domain" description="HSA" evidence="11">
    <location>
        <begin position="637"/>
        <end position="718"/>
    </location>
</feature>
<dbReference type="Proteomes" id="UP000297245">
    <property type="component" value="Unassembled WGS sequence"/>
</dbReference>
<comment type="subcellular location">
    <subcellularLocation>
        <location evidence="1">Nucleus</location>
    </subcellularLocation>
</comment>
<keyword evidence="3" id="KW-0227">DNA damage</keyword>
<feature type="compositionally biased region" description="Acidic residues" evidence="9">
    <location>
        <begin position="755"/>
        <end position="765"/>
    </location>
</feature>
<keyword evidence="5" id="KW-0234">DNA repair</keyword>
<dbReference type="InterPro" id="IPR001005">
    <property type="entry name" value="SANT/Myb"/>
</dbReference>
<evidence type="ECO:0000256" key="5">
    <source>
        <dbReference type="ARBA" id="ARBA00023204"/>
    </source>
</evidence>
<feature type="region of interest" description="Disordered" evidence="9">
    <location>
        <begin position="1161"/>
        <end position="1271"/>
    </location>
</feature>
<evidence type="ECO:0000256" key="4">
    <source>
        <dbReference type="ARBA" id="ARBA00022853"/>
    </source>
</evidence>
<evidence type="ECO:0000256" key="9">
    <source>
        <dbReference type="SAM" id="MobiDB-lite"/>
    </source>
</evidence>
<feature type="compositionally biased region" description="Basic residues" evidence="9">
    <location>
        <begin position="534"/>
        <end position="543"/>
    </location>
</feature>
<comment type="function">
    <text evidence="7">Component of the NuA4 histone acetyltransferase complex which is involved in transcriptional activation of selected genes principally by acetylation of nucleosomal histone H4 and H2A. The NuA4 complex is also involved in DNA repair.</text>
</comment>
<feature type="compositionally biased region" description="Low complexity" evidence="9">
    <location>
        <begin position="95"/>
        <end position="106"/>
    </location>
</feature>
<feature type="compositionally biased region" description="Acidic residues" evidence="9">
    <location>
        <begin position="188"/>
        <end position="214"/>
    </location>
</feature>
<feature type="region of interest" description="Disordered" evidence="9">
    <location>
        <begin position="1304"/>
        <end position="1326"/>
    </location>
</feature>
<feature type="compositionally biased region" description="Basic and acidic residues" evidence="9">
    <location>
        <begin position="789"/>
        <end position="818"/>
    </location>
</feature>
<feature type="compositionally biased region" description="Polar residues" evidence="9">
    <location>
        <begin position="1348"/>
        <end position="1384"/>
    </location>
</feature>
<comment type="similarity">
    <text evidence="2">Belongs to the EAF1 family.</text>
</comment>
<reference evidence="12 13" key="1">
    <citation type="journal article" date="2019" name="Nat. Ecol. Evol.">
        <title>Megaphylogeny resolves global patterns of mushroom evolution.</title>
        <authorList>
            <person name="Varga T."/>
            <person name="Krizsan K."/>
            <person name="Foldi C."/>
            <person name="Dima B."/>
            <person name="Sanchez-Garcia M."/>
            <person name="Sanchez-Ramirez S."/>
            <person name="Szollosi G.J."/>
            <person name="Szarkandi J.G."/>
            <person name="Papp V."/>
            <person name="Albert L."/>
            <person name="Andreopoulos W."/>
            <person name="Angelini C."/>
            <person name="Antonin V."/>
            <person name="Barry K.W."/>
            <person name="Bougher N.L."/>
            <person name="Buchanan P."/>
            <person name="Buyck B."/>
            <person name="Bense V."/>
            <person name="Catcheside P."/>
            <person name="Chovatia M."/>
            <person name="Cooper J."/>
            <person name="Damon W."/>
            <person name="Desjardin D."/>
            <person name="Finy P."/>
            <person name="Geml J."/>
            <person name="Haridas S."/>
            <person name="Hughes K."/>
            <person name="Justo A."/>
            <person name="Karasinski D."/>
            <person name="Kautmanova I."/>
            <person name="Kiss B."/>
            <person name="Kocsube S."/>
            <person name="Kotiranta H."/>
            <person name="LaButti K.M."/>
            <person name="Lechner B.E."/>
            <person name="Liimatainen K."/>
            <person name="Lipzen A."/>
            <person name="Lukacs Z."/>
            <person name="Mihaltcheva S."/>
            <person name="Morgado L.N."/>
            <person name="Niskanen T."/>
            <person name="Noordeloos M.E."/>
            <person name="Ohm R.A."/>
            <person name="Ortiz-Santana B."/>
            <person name="Ovrebo C."/>
            <person name="Racz N."/>
            <person name="Riley R."/>
            <person name="Savchenko A."/>
            <person name="Shiryaev A."/>
            <person name="Soop K."/>
            <person name="Spirin V."/>
            <person name="Szebenyi C."/>
            <person name="Tomsovsky M."/>
            <person name="Tulloss R.E."/>
            <person name="Uehling J."/>
            <person name="Grigoriev I.V."/>
            <person name="Vagvolgyi C."/>
            <person name="Papp T."/>
            <person name="Martin F.M."/>
            <person name="Miettinen O."/>
            <person name="Hibbett D.S."/>
            <person name="Nagy L.G."/>
        </authorList>
    </citation>
    <scope>NUCLEOTIDE SEQUENCE [LARGE SCALE GENOMIC DNA]</scope>
    <source>
        <strain evidence="12 13">CBS 962.96</strain>
    </source>
</reference>
<feature type="region of interest" description="Disordered" evidence="9">
    <location>
        <begin position="935"/>
        <end position="955"/>
    </location>
</feature>
<feature type="compositionally biased region" description="Polar residues" evidence="9">
    <location>
        <begin position="1490"/>
        <end position="1505"/>
    </location>
</feature>
<proteinExistence type="inferred from homology"/>
<evidence type="ECO:0000256" key="8">
    <source>
        <dbReference type="ARBA" id="ARBA00029670"/>
    </source>
</evidence>
<keyword evidence="4" id="KW-0156">Chromatin regulator</keyword>
<sequence length="1608" mass="178143">MSCEDVFESLVEQRIAQLEKVSERRNALLREMFQILRRRDNVGAVLTIDDEDEDDLHVFLNKCDLRTNPETGYIGHLPDNELFSLIPAKPPPSSPASSTSRPPSSRNRTRSRSKSVLSDFGDVSASPGHLSKIPEASTVAIPTPRPPVDHGDSDDELNLIDSPPACRSPSIVSIHIENTPEPLQTESVSEEVENPEEQSDVMQEEESKEVEEIVVEPTQEVGDTQIKEMVPEESVQEDEQDAEAEDVHRMIEEEEKQLDETAENPAEPASSSLYEPISVPEDTLPIVPTEPTRENEEDVVMDERVVEVEVEVEVSKETTPAVEDTPPIQNEQASDEEPMVLDSSPLQPPRSLSETPAHAISPSTSTDVPEVLAQSRSVSPPIKTDANRMDVDPEPTEQPDEMEINEPLDPIEAPAQSEEVSQLATEPERHELTPPPREPSPPRPIRSSVPPLPSEYNYGTPEPIVLADPPPPVFIKAPTLPPYSGFGKFDLPTDLSSLHPPTSPKSPSQSQPRHPLGSDYPLPPVDSLPIEFSRKKRLKQQKKKEREREKGEVKREKDKEKDKDGGKDGGNDWAPWGVNRWIATIKTNPVHKKVSKATKCLTTRDWSVAMQELKLLRTMDRIEMLKSTGRWSFRQPKKQRGVGGLTKTHWDYLMDEMKWMRTDFREERKWKMALAYNLSTAVLEWHAAGTLERRLKRGICVLWKPPRQDKDHVQQPEGASSQLALDPMELEAQDPSSQDQSQGQAEQSLFGLDYGSDEDDDEDQDKDQQSVADALDTTTIVEDSLDAAEQERSQDQDKDDNGLGEIDLKDLEPKKEALDDLANLQMPPPGMDVDVQTSTQETQQAEDENMDQVSGSEQNVVKAEPAHSGLRSSSNNPILGNGELRKSNSSSSDPPMIPQSKTSRKNLYAPLRERIAYSDVDKLFLDLDDFHITTPNHNPSNDAPETQHLLPPADLSDIFPDLQPYTLLDVSPSGPPVEERKGKDKKSDRDDPNKRIEEAAYTKIYPASKFIHMKPTLIGALQPATHFKEGQWVNLDETPINVELDVMPVRITEDFSGGLFDHRMVPPQIYTALSQPVQSHWMSKDQNGKPREPKRVEHQWNTNDDALLRSLVDKYLNNWELIAESFNAISQTVKTDKRTSRDCQERWKERWGQDRRIVPEAPSALDSTPPPQVVPATPNQITTRGVKRGASTSVSSPAGMSTEPSKKRRRHTLMQDLVRKAAKKRAEALQKINARKPPITHESHAAYNKMPKMTPAELSRSKAEREASDQQYQLRVRAQQLQQVQQAQQAQQMQQQQQQQQQQQNGTQGRVTPTAQTNGTGQVQAQQPTVAVANASAGTAVSPPNGVARTSTSGLQTQGPSTVPQIRSAQVPISGQQRSNTPMLTGNTRLTQQQIIRAQQQALSQALAAQMQAQQQAQASASGNGTNVNGTGVQAAGQNGQPQGQVAVNMNGNMNGNGNSSMSPPYTATATTNTSRDATSSPAVPHGSPPRTSGTPTNANGNGVNSPRPGSAQAQGQQQQGGQASQGQNQNQGGTVQMQQPQQLAAMLQSVQQNGQIGLSRATNVQGHYYLPGYTPEQLQSIMRLHALQQQQQQQHVQQQQQQHQQQQ</sequence>